<organism evidence="2 3">
    <name type="scientific">Elysia crispata</name>
    <name type="common">lettuce slug</name>
    <dbReference type="NCBI Taxonomy" id="231223"/>
    <lineage>
        <taxon>Eukaryota</taxon>
        <taxon>Metazoa</taxon>
        <taxon>Spiralia</taxon>
        <taxon>Lophotrochozoa</taxon>
        <taxon>Mollusca</taxon>
        <taxon>Gastropoda</taxon>
        <taxon>Heterobranchia</taxon>
        <taxon>Euthyneura</taxon>
        <taxon>Panpulmonata</taxon>
        <taxon>Sacoglossa</taxon>
        <taxon>Placobranchoidea</taxon>
        <taxon>Plakobranchidae</taxon>
        <taxon>Elysia</taxon>
    </lineage>
</organism>
<keyword evidence="3" id="KW-1185">Reference proteome</keyword>
<accession>A0AAE0Y652</accession>
<comment type="caution">
    <text evidence="2">The sequence shown here is derived from an EMBL/GenBank/DDBJ whole genome shotgun (WGS) entry which is preliminary data.</text>
</comment>
<evidence type="ECO:0000256" key="1">
    <source>
        <dbReference type="SAM" id="MobiDB-lite"/>
    </source>
</evidence>
<evidence type="ECO:0000313" key="3">
    <source>
        <dbReference type="Proteomes" id="UP001283361"/>
    </source>
</evidence>
<evidence type="ECO:0000313" key="2">
    <source>
        <dbReference type="EMBL" id="KAK3734337.1"/>
    </source>
</evidence>
<reference evidence="2" key="1">
    <citation type="journal article" date="2023" name="G3 (Bethesda)">
        <title>A reference genome for the long-term kleptoplast-retaining sea slug Elysia crispata morphotype clarki.</title>
        <authorList>
            <person name="Eastman K.E."/>
            <person name="Pendleton A.L."/>
            <person name="Shaikh M.A."/>
            <person name="Suttiyut T."/>
            <person name="Ogas R."/>
            <person name="Tomko P."/>
            <person name="Gavelis G."/>
            <person name="Widhalm J.R."/>
            <person name="Wisecaver J.H."/>
        </authorList>
    </citation>
    <scope>NUCLEOTIDE SEQUENCE</scope>
    <source>
        <strain evidence="2">ECLA1</strain>
    </source>
</reference>
<protein>
    <submittedName>
        <fullName evidence="2">Uncharacterized protein</fullName>
    </submittedName>
</protein>
<proteinExistence type="predicted"/>
<name>A0AAE0Y652_9GAST</name>
<dbReference type="AlphaFoldDB" id="A0AAE0Y652"/>
<feature type="region of interest" description="Disordered" evidence="1">
    <location>
        <begin position="1"/>
        <end position="46"/>
    </location>
</feature>
<gene>
    <name evidence="2" type="ORF">RRG08_058492</name>
</gene>
<feature type="compositionally biased region" description="Polar residues" evidence="1">
    <location>
        <begin position="29"/>
        <end position="38"/>
    </location>
</feature>
<dbReference type="EMBL" id="JAWDGP010006855">
    <property type="protein sequence ID" value="KAK3734337.1"/>
    <property type="molecule type" value="Genomic_DNA"/>
</dbReference>
<sequence length="80" mass="8786">MLPAGHSSTHRRPELVMSSLTGLRPSLPSKKSSGTSQGARGDKHYASEVNGCVGQNQKRSWTRCIEKGYIVFILSLVRDE</sequence>
<dbReference type="Proteomes" id="UP001283361">
    <property type="component" value="Unassembled WGS sequence"/>
</dbReference>